<dbReference type="Gene3D" id="3.90.226.10">
    <property type="entry name" value="2-enoyl-CoA Hydratase, Chain A, domain 1"/>
    <property type="match status" value="1"/>
</dbReference>
<evidence type="ECO:0000313" key="4">
    <source>
        <dbReference type="Proteomes" id="UP000186132"/>
    </source>
</evidence>
<evidence type="ECO:0000256" key="2">
    <source>
        <dbReference type="RuleBase" id="RU003707"/>
    </source>
</evidence>
<dbReference type="Proteomes" id="UP000186132">
    <property type="component" value="Unassembled WGS sequence"/>
</dbReference>
<dbReference type="CDD" id="cd06558">
    <property type="entry name" value="crotonase-like"/>
    <property type="match status" value="1"/>
</dbReference>
<dbReference type="PROSITE" id="PS00166">
    <property type="entry name" value="ENOYL_COA_HYDRATASE"/>
    <property type="match status" value="1"/>
</dbReference>
<dbReference type="InterPro" id="IPR018376">
    <property type="entry name" value="Enoyl-CoA_hyd/isom_CS"/>
</dbReference>
<gene>
    <name evidence="3" type="ORF">SAMN05443575_3257</name>
</gene>
<keyword evidence="4" id="KW-1185">Reference proteome</keyword>
<dbReference type="Pfam" id="PF00378">
    <property type="entry name" value="ECH_1"/>
    <property type="match status" value="1"/>
</dbReference>
<dbReference type="InterPro" id="IPR001753">
    <property type="entry name" value="Enoyl-CoA_hydra/iso"/>
</dbReference>
<dbReference type="Gene3D" id="1.10.12.10">
    <property type="entry name" value="Lyase 2-enoyl-coa Hydratase, Chain A, domain 2"/>
    <property type="match status" value="1"/>
</dbReference>
<dbReference type="OrthoDB" id="9777711at2"/>
<organism evidence="3 4">
    <name type="scientific">Jatrophihabitans endophyticus</name>
    <dbReference type="NCBI Taxonomy" id="1206085"/>
    <lineage>
        <taxon>Bacteria</taxon>
        <taxon>Bacillati</taxon>
        <taxon>Actinomycetota</taxon>
        <taxon>Actinomycetes</taxon>
        <taxon>Jatrophihabitantales</taxon>
        <taxon>Jatrophihabitantaceae</taxon>
        <taxon>Jatrophihabitans</taxon>
    </lineage>
</organism>
<sequence>MTTTTEPAAEPTVALDTPAPGVTRLTLNRPGSLNALNVDLVADLTAALDTVECDETCRVVVLTGAGRGFCAGLDLKGYGDDDLIAEQGELRRTLRRQVEIADISRRLHHLRQPVIAAVNGPAAGGGLAFALASDVRIAARSAFFVAAFLQAGYSACDLGTSWLLPRIVGTGRAHELLLTARKVDADEALRLGLVTDVVDDAHLLDTALRTAALITRHPPLSVELTKQGMWAAVENPGFDAAVEYENRQQVVTAFTEDQKEATRAFVERRQPRYRNR</sequence>
<dbReference type="InterPro" id="IPR029045">
    <property type="entry name" value="ClpP/crotonase-like_dom_sf"/>
</dbReference>
<dbReference type="InterPro" id="IPR014748">
    <property type="entry name" value="Enoyl-CoA_hydra_C"/>
</dbReference>
<dbReference type="AlphaFoldDB" id="A0A1M5Q1K8"/>
<evidence type="ECO:0000313" key="3">
    <source>
        <dbReference type="EMBL" id="SHH07599.1"/>
    </source>
</evidence>
<dbReference type="PANTHER" id="PTHR43802">
    <property type="entry name" value="ENOYL-COA HYDRATASE"/>
    <property type="match status" value="1"/>
</dbReference>
<protein>
    <submittedName>
        <fullName evidence="3">Enoyl-CoA hydratase</fullName>
    </submittedName>
</protein>
<accession>A0A1M5Q1K8</accession>
<dbReference type="STRING" id="1206085.SAMN05443575_3257"/>
<dbReference type="GO" id="GO:0003824">
    <property type="term" value="F:catalytic activity"/>
    <property type="evidence" value="ECO:0007669"/>
    <property type="project" value="InterPro"/>
</dbReference>
<dbReference type="SUPFAM" id="SSF52096">
    <property type="entry name" value="ClpP/crotonase"/>
    <property type="match status" value="1"/>
</dbReference>
<name>A0A1M5Q1K8_9ACTN</name>
<dbReference type="PANTHER" id="PTHR43802:SF1">
    <property type="entry name" value="IP11341P-RELATED"/>
    <property type="match status" value="1"/>
</dbReference>
<comment type="similarity">
    <text evidence="1 2">Belongs to the enoyl-CoA hydratase/isomerase family.</text>
</comment>
<dbReference type="RefSeq" id="WP_073391449.1">
    <property type="nucleotide sequence ID" value="NZ_FQVU01000004.1"/>
</dbReference>
<dbReference type="EMBL" id="FQVU01000004">
    <property type="protein sequence ID" value="SHH07599.1"/>
    <property type="molecule type" value="Genomic_DNA"/>
</dbReference>
<proteinExistence type="inferred from homology"/>
<reference evidence="3 4" key="1">
    <citation type="submission" date="2016-11" db="EMBL/GenBank/DDBJ databases">
        <authorList>
            <person name="Jaros S."/>
            <person name="Januszkiewicz K."/>
            <person name="Wedrychowicz H."/>
        </authorList>
    </citation>
    <scope>NUCLEOTIDE SEQUENCE [LARGE SCALE GENOMIC DNA]</scope>
    <source>
        <strain evidence="3 4">DSM 45627</strain>
    </source>
</reference>
<evidence type="ECO:0000256" key="1">
    <source>
        <dbReference type="ARBA" id="ARBA00005254"/>
    </source>
</evidence>